<dbReference type="PANTHER" id="PTHR21521:SF0">
    <property type="entry name" value="AMUN, ISOFORM A"/>
    <property type="match status" value="1"/>
</dbReference>
<accession>A0A6A6TA17</accession>
<keyword evidence="3" id="KW-1185">Reference proteome</keyword>
<organism evidence="2 3">
    <name type="scientific">Lophiostoma macrostomum CBS 122681</name>
    <dbReference type="NCBI Taxonomy" id="1314788"/>
    <lineage>
        <taxon>Eukaryota</taxon>
        <taxon>Fungi</taxon>
        <taxon>Dikarya</taxon>
        <taxon>Ascomycota</taxon>
        <taxon>Pezizomycotina</taxon>
        <taxon>Dothideomycetes</taxon>
        <taxon>Pleosporomycetidae</taxon>
        <taxon>Pleosporales</taxon>
        <taxon>Lophiostomataceae</taxon>
        <taxon>Lophiostoma</taxon>
    </lineage>
</organism>
<dbReference type="OrthoDB" id="8249012at2759"/>
<dbReference type="Proteomes" id="UP000799324">
    <property type="component" value="Unassembled WGS sequence"/>
</dbReference>
<dbReference type="AlphaFoldDB" id="A0A6A6TA17"/>
<dbReference type="PANTHER" id="PTHR21521">
    <property type="entry name" value="AMUN, ISOFORM A"/>
    <property type="match status" value="1"/>
</dbReference>
<dbReference type="GO" id="GO:0003824">
    <property type="term" value="F:catalytic activity"/>
    <property type="evidence" value="ECO:0007669"/>
    <property type="project" value="InterPro"/>
</dbReference>
<evidence type="ECO:0000256" key="1">
    <source>
        <dbReference type="SAM" id="MobiDB-lite"/>
    </source>
</evidence>
<evidence type="ECO:0000313" key="2">
    <source>
        <dbReference type="EMBL" id="KAF2656825.1"/>
    </source>
</evidence>
<proteinExistence type="predicted"/>
<dbReference type="EMBL" id="MU004332">
    <property type="protein sequence ID" value="KAF2656825.1"/>
    <property type="molecule type" value="Genomic_DNA"/>
</dbReference>
<reference evidence="2" key="1">
    <citation type="journal article" date="2020" name="Stud. Mycol.">
        <title>101 Dothideomycetes genomes: a test case for predicting lifestyles and emergence of pathogens.</title>
        <authorList>
            <person name="Haridas S."/>
            <person name="Albert R."/>
            <person name="Binder M."/>
            <person name="Bloem J."/>
            <person name="Labutti K."/>
            <person name="Salamov A."/>
            <person name="Andreopoulos B."/>
            <person name="Baker S."/>
            <person name="Barry K."/>
            <person name="Bills G."/>
            <person name="Bluhm B."/>
            <person name="Cannon C."/>
            <person name="Castanera R."/>
            <person name="Culley D."/>
            <person name="Daum C."/>
            <person name="Ezra D."/>
            <person name="Gonzalez J."/>
            <person name="Henrissat B."/>
            <person name="Kuo A."/>
            <person name="Liang C."/>
            <person name="Lipzen A."/>
            <person name="Lutzoni F."/>
            <person name="Magnuson J."/>
            <person name="Mondo S."/>
            <person name="Nolan M."/>
            <person name="Ohm R."/>
            <person name="Pangilinan J."/>
            <person name="Park H.-J."/>
            <person name="Ramirez L."/>
            <person name="Alfaro M."/>
            <person name="Sun H."/>
            <person name="Tritt A."/>
            <person name="Yoshinaga Y."/>
            <person name="Zwiers L.-H."/>
            <person name="Turgeon B."/>
            <person name="Goodwin S."/>
            <person name="Spatafora J."/>
            <person name="Crous P."/>
            <person name="Grigoriev I."/>
        </authorList>
    </citation>
    <scope>NUCLEOTIDE SEQUENCE</scope>
    <source>
        <strain evidence="2">CBS 122681</strain>
    </source>
</reference>
<evidence type="ECO:0000313" key="3">
    <source>
        <dbReference type="Proteomes" id="UP000799324"/>
    </source>
</evidence>
<feature type="compositionally biased region" description="Basic and acidic residues" evidence="1">
    <location>
        <begin position="231"/>
        <end position="272"/>
    </location>
</feature>
<dbReference type="GO" id="GO:0006281">
    <property type="term" value="P:DNA repair"/>
    <property type="evidence" value="ECO:0007669"/>
    <property type="project" value="InterPro"/>
</dbReference>
<protein>
    <recommendedName>
        <fullName evidence="4">DNA glycosylase</fullName>
    </recommendedName>
</protein>
<feature type="region of interest" description="Disordered" evidence="1">
    <location>
        <begin position="231"/>
        <end position="305"/>
    </location>
</feature>
<dbReference type="SUPFAM" id="SSF48150">
    <property type="entry name" value="DNA-glycosylase"/>
    <property type="match status" value="1"/>
</dbReference>
<name>A0A6A6TA17_9PLEO</name>
<gene>
    <name evidence="2" type="ORF">K491DRAFT_596312</name>
</gene>
<dbReference type="InterPro" id="IPR011257">
    <property type="entry name" value="DNA_glycosylase"/>
</dbReference>
<sequence length="305" mass="34424">MPSLTISEISRSAFTSILARYPDSVPAELRELDRWRYETIRQRHSAHGSSGLRKADVEKLVEWKLKHGKFRPNLLRLVQSNSEQDVEDVLETAYDDLYKDEGTTNALKRLQKLKGIGPATASLILSVWTPLPDRIDDGGSLDSCERAVSGVPFFSDELYRWCSWEDAAEGRELAGWKRKIKYSKKEWDGIRERVWESVKRLGVKAVECEKVAYVLGREGVDVGVDSKEEQGLDLGADHKSSTSTGIRKESMTRVKTKAETTDDELSQKEDNKASVLLMKGKKRKARNGITPPEGPRRSSRRKTSG</sequence>
<evidence type="ECO:0008006" key="4">
    <source>
        <dbReference type="Google" id="ProtNLM"/>
    </source>
</evidence>